<keyword evidence="3" id="KW-0378">Hydrolase</keyword>
<dbReference type="PANTHER" id="PTHR30417:SF1">
    <property type="entry name" value="N-ACETYLMURAMOYL-L-ALANINE AMIDASE AMID"/>
    <property type="match status" value="1"/>
</dbReference>
<organism evidence="7 8">
    <name type="scientific">Anaeromicropila herbilytica</name>
    <dbReference type="NCBI Taxonomy" id="2785025"/>
    <lineage>
        <taxon>Bacteria</taxon>
        <taxon>Bacillati</taxon>
        <taxon>Bacillota</taxon>
        <taxon>Clostridia</taxon>
        <taxon>Lachnospirales</taxon>
        <taxon>Lachnospiraceae</taxon>
        <taxon>Anaeromicropila</taxon>
    </lineage>
</organism>
<dbReference type="KEGG" id="ahb:bsdtb5_36230"/>
<evidence type="ECO:0000256" key="3">
    <source>
        <dbReference type="ARBA" id="ARBA00022801"/>
    </source>
</evidence>
<keyword evidence="5" id="KW-1133">Transmembrane helix</keyword>
<evidence type="ECO:0000256" key="1">
    <source>
        <dbReference type="ARBA" id="ARBA00001561"/>
    </source>
</evidence>
<evidence type="ECO:0000313" key="8">
    <source>
        <dbReference type="Proteomes" id="UP000595897"/>
    </source>
</evidence>
<evidence type="ECO:0000259" key="6">
    <source>
        <dbReference type="SMART" id="SM00644"/>
    </source>
</evidence>
<dbReference type="GO" id="GO:0009254">
    <property type="term" value="P:peptidoglycan turnover"/>
    <property type="evidence" value="ECO:0007669"/>
    <property type="project" value="TreeGrafter"/>
</dbReference>
<dbReference type="Pfam" id="PF01510">
    <property type="entry name" value="Amidase_2"/>
    <property type="match status" value="1"/>
</dbReference>
<evidence type="ECO:0000313" key="7">
    <source>
        <dbReference type="EMBL" id="BCN32328.1"/>
    </source>
</evidence>
<dbReference type="GO" id="GO:0009253">
    <property type="term" value="P:peptidoglycan catabolic process"/>
    <property type="evidence" value="ECO:0007669"/>
    <property type="project" value="InterPro"/>
</dbReference>
<dbReference type="PANTHER" id="PTHR30417">
    <property type="entry name" value="N-ACETYLMURAMOYL-L-ALANINE AMIDASE AMID"/>
    <property type="match status" value="1"/>
</dbReference>
<comment type="catalytic activity">
    <reaction evidence="1">
        <text>Hydrolyzes the link between N-acetylmuramoyl residues and L-amino acid residues in certain cell-wall glycopeptides.</text>
        <dbReference type="EC" id="3.5.1.28"/>
    </reaction>
</comment>
<dbReference type="InterPro" id="IPR036505">
    <property type="entry name" value="Amidase/PGRP_sf"/>
</dbReference>
<name>A0A7R7IE29_9FIRM</name>
<dbReference type="SMART" id="SM00644">
    <property type="entry name" value="Ami_2"/>
    <property type="match status" value="1"/>
</dbReference>
<dbReference type="GO" id="GO:0008745">
    <property type="term" value="F:N-acetylmuramoyl-L-alanine amidase activity"/>
    <property type="evidence" value="ECO:0007669"/>
    <property type="project" value="UniProtKB-EC"/>
</dbReference>
<dbReference type="Proteomes" id="UP000595897">
    <property type="component" value="Chromosome"/>
</dbReference>
<feature type="domain" description="N-acetylmuramoyl-L-alanine amidase" evidence="6">
    <location>
        <begin position="74"/>
        <end position="218"/>
    </location>
</feature>
<dbReference type="CDD" id="cd06583">
    <property type="entry name" value="PGRP"/>
    <property type="match status" value="1"/>
</dbReference>
<dbReference type="EMBL" id="AP024169">
    <property type="protein sequence ID" value="BCN32328.1"/>
    <property type="molecule type" value="Genomic_DNA"/>
</dbReference>
<sequence length="221" mass="25620">MRKNKKKRLSRKQFYRKKRIKAIIKLSFVMLIIVTILSFGFTGSFYILDFIGFEGAKNVDSIDIKKMYLTPNEYSRPQTKLKRVKGIVVHYTANPGTTAEDNRNYFEGLSESHVTYASSHFVIGIKGEIVQCLPLNEMSYASNSRNDDTISIECCHQDASGKFTKETYDSLVNLTAWLCNKYHVPKKNVIRHYDITGKICPKYFVDHEDAWIKFKNEVFTK</sequence>
<keyword evidence="8" id="KW-1185">Reference proteome</keyword>
<dbReference type="AlphaFoldDB" id="A0A7R7IE29"/>
<dbReference type="GO" id="GO:0071555">
    <property type="term" value="P:cell wall organization"/>
    <property type="evidence" value="ECO:0007669"/>
    <property type="project" value="UniProtKB-KW"/>
</dbReference>
<dbReference type="EC" id="3.5.1.28" evidence="2"/>
<proteinExistence type="predicted"/>
<dbReference type="SUPFAM" id="SSF55846">
    <property type="entry name" value="N-acetylmuramoyl-L-alanine amidase-like"/>
    <property type="match status" value="1"/>
</dbReference>
<evidence type="ECO:0000256" key="4">
    <source>
        <dbReference type="ARBA" id="ARBA00023316"/>
    </source>
</evidence>
<dbReference type="RefSeq" id="WP_271713381.1">
    <property type="nucleotide sequence ID" value="NZ_AP024169.1"/>
</dbReference>
<dbReference type="Gene3D" id="3.40.80.10">
    <property type="entry name" value="Peptidoglycan recognition protein-like"/>
    <property type="match status" value="1"/>
</dbReference>
<evidence type="ECO:0000256" key="2">
    <source>
        <dbReference type="ARBA" id="ARBA00011901"/>
    </source>
</evidence>
<gene>
    <name evidence="7" type="ORF">bsdtb5_36230</name>
</gene>
<feature type="transmembrane region" description="Helical" evidence="5">
    <location>
        <begin position="20"/>
        <end position="48"/>
    </location>
</feature>
<evidence type="ECO:0000256" key="5">
    <source>
        <dbReference type="SAM" id="Phobius"/>
    </source>
</evidence>
<dbReference type="InterPro" id="IPR051206">
    <property type="entry name" value="NAMLAA_amidase_2"/>
</dbReference>
<keyword evidence="5" id="KW-0472">Membrane</keyword>
<protein>
    <recommendedName>
        <fullName evidence="2">N-acetylmuramoyl-L-alanine amidase</fullName>
        <ecNumber evidence="2">3.5.1.28</ecNumber>
    </recommendedName>
</protein>
<keyword evidence="5" id="KW-0812">Transmembrane</keyword>
<reference evidence="7 8" key="1">
    <citation type="submission" date="2020-11" db="EMBL/GenBank/DDBJ databases">
        <title>Draft genome sequencing of a Lachnospiraceae strain isolated from anoxic soil subjected to BSD treatment.</title>
        <authorList>
            <person name="Uek A."/>
            <person name="Tonouchi A."/>
        </authorList>
    </citation>
    <scope>NUCLEOTIDE SEQUENCE [LARGE SCALE GENOMIC DNA]</scope>
    <source>
        <strain evidence="7 8">TB5</strain>
    </source>
</reference>
<dbReference type="InterPro" id="IPR002502">
    <property type="entry name" value="Amidase_domain"/>
</dbReference>
<accession>A0A7R7IE29</accession>
<keyword evidence="4" id="KW-0961">Cell wall biogenesis/degradation</keyword>